<dbReference type="AlphaFoldDB" id="F7WCQ1"/>
<accession>F7WCQ1</accession>
<evidence type="ECO:0000256" key="2">
    <source>
        <dbReference type="SAM" id="Phobius"/>
    </source>
</evidence>
<feature type="compositionally biased region" description="Acidic residues" evidence="1">
    <location>
        <begin position="208"/>
        <end position="230"/>
    </location>
</feature>
<name>F7WCQ1_SORMK</name>
<feature type="compositionally biased region" description="Polar residues" evidence="1">
    <location>
        <begin position="1"/>
        <end position="28"/>
    </location>
</feature>
<evidence type="ECO:0000313" key="4">
    <source>
        <dbReference type="Proteomes" id="UP000001881"/>
    </source>
</evidence>
<feature type="region of interest" description="Disordered" evidence="1">
    <location>
        <begin position="190"/>
        <end position="241"/>
    </location>
</feature>
<keyword evidence="4" id="KW-1185">Reference proteome</keyword>
<keyword evidence="2" id="KW-0812">Transmembrane</keyword>
<feature type="compositionally biased region" description="Pro residues" evidence="1">
    <location>
        <begin position="44"/>
        <end position="53"/>
    </location>
</feature>
<dbReference type="InParanoid" id="F7WCQ1"/>
<evidence type="ECO:0000256" key="1">
    <source>
        <dbReference type="SAM" id="MobiDB-lite"/>
    </source>
</evidence>
<organism evidence="3 4">
    <name type="scientific">Sordaria macrospora (strain ATCC MYA-333 / DSM 997 / K(L3346) / K-hell)</name>
    <dbReference type="NCBI Taxonomy" id="771870"/>
    <lineage>
        <taxon>Eukaryota</taxon>
        <taxon>Fungi</taxon>
        <taxon>Dikarya</taxon>
        <taxon>Ascomycota</taxon>
        <taxon>Pezizomycotina</taxon>
        <taxon>Sordariomycetes</taxon>
        <taxon>Sordariomycetidae</taxon>
        <taxon>Sordariales</taxon>
        <taxon>Sordariaceae</taxon>
        <taxon>Sordaria</taxon>
    </lineage>
</organism>
<feature type="region of interest" description="Disordered" evidence="1">
    <location>
        <begin position="1"/>
        <end position="53"/>
    </location>
</feature>
<evidence type="ECO:0000313" key="3">
    <source>
        <dbReference type="EMBL" id="CCC14622.1"/>
    </source>
</evidence>
<gene>
    <name evidence="3" type="ORF">SMAC_09767</name>
</gene>
<comment type="caution">
    <text evidence="3">The sequence shown here is derived from an EMBL/GenBank/DDBJ whole genome shotgun (WGS) entry which is preliminary data.</text>
</comment>
<sequence>MLNTKNITGWSQPGTPTITNGGSTSSPEQQQQQQQQTYLSESHQPPPPPPPPRDVLIVVGVFGFLIILIVSLIPGNIHSTPQQQRFPSTILYVTQNVHPKEALVLSTAKKCLPEKSKSQKTHINTENLSDITHVLSTPFPSVSFDSDSVSDTDTDFYFDDGSISIDESSPCSSSVHVQFVPTAPMIPILHSRKSFGNDSNRNSHLDTETDTDTDTDNDEREDEGDEEDLIDSMSPKQNLKI</sequence>
<dbReference type="HOGENOM" id="CLU_1152365_0_0_1"/>
<keyword evidence="2" id="KW-0472">Membrane</keyword>
<dbReference type="EMBL" id="CABT02000188">
    <property type="protein sequence ID" value="CCC14622.1"/>
    <property type="molecule type" value="Genomic_DNA"/>
</dbReference>
<proteinExistence type="predicted"/>
<keyword evidence="2" id="KW-1133">Transmembrane helix</keyword>
<protein>
    <submittedName>
        <fullName evidence="3">WGS project CABT00000000 data, contig 2.188</fullName>
    </submittedName>
</protein>
<feature type="transmembrane region" description="Helical" evidence="2">
    <location>
        <begin position="55"/>
        <end position="75"/>
    </location>
</feature>
<dbReference type="VEuPathDB" id="FungiDB:SMAC_09767"/>
<dbReference type="Proteomes" id="UP000001881">
    <property type="component" value="Unassembled WGS sequence"/>
</dbReference>
<reference evidence="3 4" key="1">
    <citation type="journal article" date="2010" name="PLoS Genet.">
        <title>De novo assembly of a 40 Mb eukaryotic genome from short sequence reads: Sordaria macrospora, a model organism for fungal morphogenesis.</title>
        <authorList>
            <person name="Nowrousian M."/>
            <person name="Stajich J."/>
            <person name="Chu M."/>
            <person name="Engh I."/>
            <person name="Espagne E."/>
            <person name="Halliday K."/>
            <person name="Kamerewerd J."/>
            <person name="Kempken F."/>
            <person name="Knab B."/>
            <person name="Kuo H.C."/>
            <person name="Osiewacz H.D."/>
            <person name="Poeggeler S."/>
            <person name="Read N."/>
            <person name="Seiler S."/>
            <person name="Smith K."/>
            <person name="Zickler D."/>
            <person name="Kueck U."/>
            <person name="Freitag M."/>
        </authorList>
    </citation>
    <scope>NUCLEOTIDE SEQUENCE [LARGE SCALE GENOMIC DNA]</scope>
    <source>
        <strain evidence="4">ATCC MYA-333 / DSM 997 / K(L3346) / K-hell</strain>
        <tissue evidence="3">Mycelium</tissue>
    </source>
</reference>